<dbReference type="GO" id="GO:0005739">
    <property type="term" value="C:mitochondrion"/>
    <property type="evidence" value="ECO:0007669"/>
    <property type="project" value="TreeGrafter"/>
</dbReference>
<accession>A0A2U1NRK2</accession>
<evidence type="ECO:0000313" key="9">
    <source>
        <dbReference type="EMBL" id="PWA76101.1"/>
    </source>
</evidence>
<comment type="similarity">
    <text evidence="1">Belongs to the methyltransferase superfamily. PrmA family.</text>
</comment>
<evidence type="ECO:0000256" key="4">
    <source>
        <dbReference type="ARBA" id="ARBA00022679"/>
    </source>
</evidence>
<evidence type="ECO:0000256" key="7">
    <source>
        <dbReference type="ARBA" id="ARBA00041867"/>
    </source>
</evidence>
<dbReference type="Proteomes" id="UP000245207">
    <property type="component" value="Unassembled WGS sequence"/>
</dbReference>
<evidence type="ECO:0000256" key="1">
    <source>
        <dbReference type="ARBA" id="ARBA00009741"/>
    </source>
</evidence>
<proteinExistence type="inferred from homology"/>
<evidence type="ECO:0000256" key="2">
    <source>
        <dbReference type="ARBA" id="ARBA00022490"/>
    </source>
</evidence>
<keyword evidence="9" id="KW-0687">Ribonucleoprotein</keyword>
<keyword evidence="10" id="KW-1185">Reference proteome</keyword>
<evidence type="ECO:0000256" key="3">
    <source>
        <dbReference type="ARBA" id="ARBA00022603"/>
    </source>
</evidence>
<evidence type="ECO:0000256" key="5">
    <source>
        <dbReference type="ARBA" id="ARBA00022691"/>
    </source>
</evidence>
<gene>
    <name evidence="9" type="ORF">CTI12_AA220070</name>
</gene>
<name>A0A2U1NRK2_ARTAN</name>
<dbReference type="PANTHER" id="PTHR43648:SF1">
    <property type="entry name" value="ELECTRON TRANSFER FLAVOPROTEIN BETA SUBUNIT LYSINE METHYLTRANSFERASE"/>
    <property type="match status" value="1"/>
</dbReference>
<sequence>MSSGPTTKNPSTILKNFLNLRSRTTPFCTSSADYETTSAKTGVYLSVDIQCSQEVADMLSEALLCFGAVSTSMVEPDSCNSNDEVSLGSIFTVSHDVHQSIALAADSVGLKETPVYKVTTGYQSDWIDNARESFNPVKVKEGLWIVPEWITPPDDQATVISLNPGLAFGTGDHPTTKLCLLLLHSLIKGGETVLDYGTGSGILAIAALKFGAASSVGFDIDPQAISAARHNASLNIIGPDKLQLQIVPSNIDPSSTGQWHWSMTDNNVEEQDLNDLEIVTRKEKYDVVVANILLNPLLNLADHIVSYAKPGGVVGLSGIILEQVPTVVERYSGLLEDITVSEIEDWACISGTKKSISFFGLGRRFGGRVRGGGGGGGVGMGEVPWVVAGEEELLAEFSVEAGKEGWSEYSVEVGEDGSVNAGEEAGVWAEY</sequence>
<dbReference type="STRING" id="35608.A0A2U1NRK2"/>
<dbReference type="InterPro" id="IPR029063">
    <property type="entry name" value="SAM-dependent_MTases_sf"/>
</dbReference>
<evidence type="ECO:0000256" key="8">
    <source>
        <dbReference type="ARBA" id="ARBA00042266"/>
    </source>
</evidence>
<dbReference type="Pfam" id="PF06325">
    <property type="entry name" value="PrmA"/>
    <property type="match status" value="1"/>
</dbReference>
<evidence type="ECO:0000256" key="6">
    <source>
        <dbReference type="ARBA" id="ARBA00037932"/>
    </source>
</evidence>
<dbReference type="Gene3D" id="3.40.50.150">
    <property type="entry name" value="Vaccinia Virus protein VP39"/>
    <property type="match status" value="1"/>
</dbReference>
<dbReference type="CDD" id="cd02440">
    <property type="entry name" value="AdoMet_MTases"/>
    <property type="match status" value="1"/>
</dbReference>
<dbReference type="SUPFAM" id="SSF53335">
    <property type="entry name" value="S-adenosyl-L-methionine-dependent methyltransferases"/>
    <property type="match status" value="1"/>
</dbReference>
<keyword evidence="2" id="KW-0963">Cytoplasm</keyword>
<dbReference type="GO" id="GO:0005840">
    <property type="term" value="C:ribosome"/>
    <property type="evidence" value="ECO:0007669"/>
    <property type="project" value="UniProtKB-KW"/>
</dbReference>
<keyword evidence="9" id="KW-0689">Ribosomal protein</keyword>
<dbReference type="GO" id="GO:0016279">
    <property type="term" value="F:protein-lysine N-methyltransferase activity"/>
    <property type="evidence" value="ECO:0007669"/>
    <property type="project" value="TreeGrafter"/>
</dbReference>
<dbReference type="HAMAP" id="MF_00735">
    <property type="entry name" value="Methyltr_PrmA"/>
    <property type="match status" value="1"/>
</dbReference>
<keyword evidence="5" id="KW-0949">S-adenosyl-L-methionine</keyword>
<keyword evidence="4 9" id="KW-0808">Transferase</keyword>
<organism evidence="9 10">
    <name type="scientific">Artemisia annua</name>
    <name type="common">Sweet wormwood</name>
    <dbReference type="NCBI Taxonomy" id="35608"/>
    <lineage>
        <taxon>Eukaryota</taxon>
        <taxon>Viridiplantae</taxon>
        <taxon>Streptophyta</taxon>
        <taxon>Embryophyta</taxon>
        <taxon>Tracheophyta</taxon>
        <taxon>Spermatophyta</taxon>
        <taxon>Magnoliopsida</taxon>
        <taxon>eudicotyledons</taxon>
        <taxon>Gunneridae</taxon>
        <taxon>Pentapetalae</taxon>
        <taxon>asterids</taxon>
        <taxon>campanulids</taxon>
        <taxon>Asterales</taxon>
        <taxon>Asteraceae</taxon>
        <taxon>Asteroideae</taxon>
        <taxon>Anthemideae</taxon>
        <taxon>Artemisiinae</taxon>
        <taxon>Artemisia</taxon>
    </lineage>
</organism>
<dbReference type="AlphaFoldDB" id="A0A2U1NRK2"/>
<keyword evidence="3 9" id="KW-0489">Methyltransferase</keyword>
<dbReference type="InterPro" id="IPR050078">
    <property type="entry name" value="Ribosomal_L11_MeTrfase_PrmA"/>
</dbReference>
<reference evidence="9 10" key="1">
    <citation type="journal article" date="2018" name="Mol. Plant">
        <title>The genome of Artemisia annua provides insight into the evolution of Asteraceae family and artemisinin biosynthesis.</title>
        <authorList>
            <person name="Shen Q."/>
            <person name="Zhang L."/>
            <person name="Liao Z."/>
            <person name="Wang S."/>
            <person name="Yan T."/>
            <person name="Shi P."/>
            <person name="Liu M."/>
            <person name="Fu X."/>
            <person name="Pan Q."/>
            <person name="Wang Y."/>
            <person name="Lv Z."/>
            <person name="Lu X."/>
            <person name="Zhang F."/>
            <person name="Jiang W."/>
            <person name="Ma Y."/>
            <person name="Chen M."/>
            <person name="Hao X."/>
            <person name="Li L."/>
            <person name="Tang Y."/>
            <person name="Lv G."/>
            <person name="Zhou Y."/>
            <person name="Sun X."/>
            <person name="Brodelius P.E."/>
            <person name="Rose J.K.C."/>
            <person name="Tang K."/>
        </authorList>
    </citation>
    <scope>NUCLEOTIDE SEQUENCE [LARGE SCALE GENOMIC DNA]</scope>
    <source>
        <strain evidence="10">cv. Huhao1</strain>
        <tissue evidence="9">Leaf</tissue>
    </source>
</reference>
<dbReference type="GO" id="GO:0032259">
    <property type="term" value="P:methylation"/>
    <property type="evidence" value="ECO:0007669"/>
    <property type="project" value="UniProtKB-KW"/>
</dbReference>
<evidence type="ECO:0000313" key="10">
    <source>
        <dbReference type="Proteomes" id="UP000245207"/>
    </source>
</evidence>
<comment type="caution">
    <text evidence="9">The sequence shown here is derived from an EMBL/GenBank/DDBJ whole genome shotgun (WGS) entry which is preliminary data.</text>
</comment>
<comment type="similarity">
    <text evidence="6">Belongs to the methyltransferase superfamily. ETFBKMT family.</text>
</comment>
<dbReference type="PANTHER" id="PTHR43648">
    <property type="entry name" value="ELECTRON TRANSFER FLAVOPROTEIN BETA SUBUNIT LYSINE METHYLTRANSFERASE"/>
    <property type="match status" value="1"/>
</dbReference>
<dbReference type="OrthoDB" id="419617at2759"/>
<dbReference type="InterPro" id="IPR004498">
    <property type="entry name" value="Ribosomal_PrmA_MeTrfase"/>
</dbReference>
<protein>
    <recommendedName>
        <fullName evidence="8">ETFB lysine methyltransferase</fullName>
    </recommendedName>
    <alternativeName>
        <fullName evidence="7">Protein N-lysine methyltransferase METTL20</fullName>
    </alternativeName>
</protein>
<dbReference type="EMBL" id="PKPP01002315">
    <property type="protein sequence ID" value="PWA76101.1"/>
    <property type="molecule type" value="Genomic_DNA"/>
</dbReference>